<dbReference type="InterPro" id="IPR012338">
    <property type="entry name" value="Beta-lactam/transpept-like"/>
</dbReference>
<dbReference type="InterPro" id="IPR050491">
    <property type="entry name" value="AmpC-like"/>
</dbReference>
<feature type="transmembrane region" description="Helical" evidence="2">
    <location>
        <begin position="610"/>
        <end position="640"/>
    </location>
</feature>
<evidence type="ECO:0000256" key="1">
    <source>
        <dbReference type="SAM" id="MobiDB-lite"/>
    </source>
</evidence>
<accession>A0ABW1EKI9</accession>
<dbReference type="SUPFAM" id="SSF56601">
    <property type="entry name" value="beta-lactamase/transpeptidase-like"/>
    <property type="match status" value="1"/>
</dbReference>
<sequence>MLRSSSRFALTILLSVFFSEITGAPALAQTHTPANPAQPAAPLKTTPATPAATPGPGPAAPPPGSHALTSADLEAFFDGVVPLQLERSDVVGASVLVMKDGQTLLEKGYGYADLKNKKTVDPNSTIFRLASISKLFTWVSVMQLVEQGKLNLDTDVNQYLDFQIRPAFNKPVTLRNLMTHTGGFEETADDIILLNPKDAVSLRDYLIHNQPMRLFPPGEVPAYSNYGVGLASYIVQRASGQPFEQYVQQHIFTPLGMTHSSFEQPLPKSLANLPSEGYRDDTTKPAVGFEIFNPVGAGGISSSAADMGRFGQALLNGGSLDGKQILKPETLALMWTPQFQASPQLPPICMGFYQDWRNNLRWIGHEGDLIAFHSLFFVEPSQKLVLFVSYNSAGGGGRPRPEIIDMFTDRYFPGAPKVEFLKTLPPEMKAIEGRYQTTRRSDSTKMALGNLFSQRSLSINKDGVLRVSGFRDLREHVVKWKAIGKDLWQAEDDQTRIFAIRDSSNRVVRLAVDFPGVQIQRVRWFENSRLVLPITYASIGVLALVVIASIIRLGRRLFLHKRPRWKPQPGTIWLTASPRIAAWLWILFLAAIVGYFAATSDDISIPNPHWYPWFVLVNWVVAVILVFSFFTLIRAFFIWTRADLRLITKLKFTIVALSCVVLGWVAIHWNVIGSAHRI</sequence>
<dbReference type="EMBL" id="JBHSPH010000009">
    <property type="protein sequence ID" value="MFC5864376.1"/>
    <property type="molecule type" value="Genomic_DNA"/>
</dbReference>
<evidence type="ECO:0000256" key="2">
    <source>
        <dbReference type="SAM" id="Phobius"/>
    </source>
</evidence>
<reference evidence="6" key="1">
    <citation type="journal article" date="2019" name="Int. J. Syst. Evol. Microbiol.">
        <title>The Global Catalogue of Microorganisms (GCM) 10K type strain sequencing project: providing services to taxonomists for standard genome sequencing and annotation.</title>
        <authorList>
            <consortium name="The Broad Institute Genomics Platform"/>
            <consortium name="The Broad Institute Genome Sequencing Center for Infectious Disease"/>
            <person name="Wu L."/>
            <person name="Ma J."/>
        </authorList>
    </citation>
    <scope>NUCLEOTIDE SEQUENCE [LARGE SCALE GENOMIC DNA]</scope>
    <source>
        <strain evidence="6">JCM 4087</strain>
    </source>
</reference>
<keyword evidence="2" id="KW-0812">Transmembrane</keyword>
<dbReference type="PANTHER" id="PTHR46825">
    <property type="entry name" value="D-ALANYL-D-ALANINE-CARBOXYPEPTIDASE/ENDOPEPTIDASE AMPH"/>
    <property type="match status" value="1"/>
</dbReference>
<keyword evidence="6" id="KW-1185">Reference proteome</keyword>
<feature type="region of interest" description="Disordered" evidence="1">
    <location>
        <begin position="29"/>
        <end position="65"/>
    </location>
</feature>
<feature type="transmembrane region" description="Helical" evidence="2">
    <location>
        <begin position="572"/>
        <end position="598"/>
    </location>
</feature>
<evidence type="ECO:0000313" key="6">
    <source>
        <dbReference type="Proteomes" id="UP001596091"/>
    </source>
</evidence>
<dbReference type="RefSeq" id="WP_263342111.1">
    <property type="nucleotide sequence ID" value="NZ_JAGSYH010000009.1"/>
</dbReference>
<comment type="caution">
    <text evidence="5">The sequence shown here is derived from an EMBL/GenBank/DDBJ whole genome shotgun (WGS) entry which is preliminary data.</text>
</comment>
<dbReference type="EC" id="3.-.-.-" evidence="5"/>
<dbReference type="GO" id="GO:0016787">
    <property type="term" value="F:hydrolase activity"/>
    <property type="evidence" value="ECO:0007669"/>
    <property type="project" value="UniProtKB-KW"/>
</dbReference>
<feature type="transmembrane region" description="Helical" evidence="2">
    <location>
        <begin position="530"/>
        <end position="551"/>
    </location>
</feature>
<keyword evidence="2" id="KW-1133">Transmembrane helix</keyword>
<feature type="compositionally biased region" description="Low complexity" evidence="1">
    <location>
        <begin position="37"/>
        <end position="52"/>
    </location>
</feature>
<gene>
    <name evidence="5" type="ORF">ACFPT7_18870</name>
</gene>
<feature type="signal peptide" evidence="3">
    <location>
        <begin position="1"/>
        <end position="28"/>
    </location>
</feature>
<keyword evidence="2" id="KW-0472">Membrane</keyword>
<dbReference type="PANTHER" id="PTHR46825:SF9">
    <property type="entry name" value="BETA-LACTAMASE-RELATED DOMAIN-CONTAINING PROTEIN"/>
    <property type="match status" value="1"/>
</dbReference>
<organism evidence="5 6">
    <name type="scientific">Acidicapsa dinghuensis</name>
    <dbReference type="NCBI Taxonomy" id="2218256"/>
    <lineage>
        <taxon>Bacteria</taxon>
        <taxon>Pseudomonadati</taxon>
        <taxon>Acidobacteriota</taxon>
        <taxon>Terriglobia</taxon>
        <taxon>Terriglobales</taxon>
        <taxon>Acidobacteriaceae</taxon>
        <taxon>Acidicapsa</taxon>
    </lineage>
</organism>
<evidence type="ECO:0000259" key="4">
    <source>
        <dbReference type="Pfam" id="PF00144"/>
    </source>
</evidence>
<dbReference type="Gene3D" id="3.40.710.10">
    <property type="entry name" value="DD-peptidase/beta-lactamase superfamily"/>
    <property type="match status" value="1"/>
</dbReference>
<feature type="transmembrane region" description="Helical" evidence="2">
    <location>
        <begin position="652"/>
        <end position="672"/>
    </location>
</feature>
<evidence type="ECO:0000256" key="3">
    <source>
        <dbReference type="SAM" id="SignalP"/>
    </source>
</evidence>
<dbReference type="Pfam" id="PF00144">
    <property type="entry name" value="Beta-lactamase"/>
    <property type="match status" value="1"/>
</dbReference>
<protein>
    <submittedName>
        <fullName evidence="5">Serine hydrolase domain-containing protein</fullName>
        <ecNumber evidence="5">3.-.-.-</ecNumber>
    </submittedName>
</protein>
<evidence type="ECO:0000313" key="5">
    <source>
        <dbReference type="EMBL" id="MFC5864376.1"/>
    </source>
</evidence>
<feature type="domain" description="Beta-lactamase-related" evidence="4">
    <location>
        <begin position="86"/>
        <end position="396"/>
    </location>
</feature>
<feature type="chain" id="PRO_5046281392" evidence="3">
    <location>
        <begin position="29"/>
        <end position="678"/>
    </location>
</feature>
<keyword evidence="3" id="KW-0732">Signal</keyword>
<dbReference type="Proteomes" id="UP001596091">
    <property type="component" value="Unassembled WGS sequence"/>
</dbReference>
<dbReference type="InterPro" id="IPR001466">
    <property type="entry name" value="Beta-lactam-related"/>
</dbReference>
<proteinExistence type="predicted"/>
<feature type="compositionally biased region" description="Pro residues" evidence="1">
    <location>
        <begin position="53"/>
        <end position="64"/>
    </location>
</feature>
<keyword evidence="5" id="KW-0378">Hydrolase</keyword>
<name>A0ABW1EKI9_9BACT</name>